<feature type="chain" id="PRO_5003182548" evidence="2">
    <location>
        <begin position="26"/>
        <end position="293"/>
    </location>
</feature>
<organism evidence="3">
    <name type="scientific">Listeria seeligeri FSL N1-067</name>
    <dbReference type="NCBI Taxonomy" id="702453"/>
    <lineage>
        <taxon>Bacteria</taxon>
        <taxon>Bacillati</taxon>
        <taxon>Bacillota</taxon>
        <taxon>Bacilli</taxon>
        <taxon>Bacillales</taxon>
        <taxon>Listeriaceae</taxon>
        <taxon>Listeria</taxon>
    </lineage>
</organism>
<dbReference type="Gene3D" id="2.60.40.4170">
    <property type="match status" value="1"/>
</dbReference>
<dbReference type="PROSITE" id="PS51257">
    <property type="entry name" value="PROKAR_LIPOPROTEIN"/>
    <property type="match status" value="1"/>
</dbReference>
<dbReference type="Pfam" id="PF16781">
    <property type="entry name" value="DUF5068"/>
    <property type="match status" value="1"/>
</dbReference>
<reference evidence="3" key="1">
    <citation type="journal article" date="2010" name="Microbiol. Resour. Announc.">
        <title>Comparative genomics of the bacterial genus Listeria: Genome evolution is characterized by limited gene acquisition and limited gene loss.</title>
        <authorList>
            <person name="den Bakker H.C."/>
            <person name="Cummings C.A."/>
            <person name="Ferreira V."/>
            <person name="Vatta P."/>
            <person name="Orsi R.H."/>
            <person name="Degoricija L."/>
            <person name="Barker M."/>
            <person name="Petrauskene O."/>
            <person name="Furtado M.R."/>
            <person name="Wiedmann M."/>
        </authorList>
    </citation>
    <scope>NUCLEOTIDE SEQUENCE [LARGE SCALE GENOMIC DNA]</scope>
    <source>
        <strain evidence="3">FSL N1-067</strain>
    </source>
</reference>
<accession>E3ZP48</accession>
<comment type="caution">
    <text evidence="3">The sequence shown here is derived from an EMBL/GenBank/DDBJ whole genome shotgun (WGS) entry which is preliminary data.</text>
</comment>
<dbReference type="PATRIC" id="fig|702453.3.peg.989"/>
<name>E3ZP48_LISSE</name>
<evidence type="ECO:0000256" key="2">
    <source>
        <dbReference type="SAM" id="SignalP"/>
    </source>
</evidence>
<feature type="compositionally biased region" description="Polar residues" evidence="1">
    <location>
        <begin position="90"/>
        <end position="106"/>
    </location>
</feature>
<feature type="region of interest" description="Disordered" evidence="1">
    <location>
        <begin position="27"/>
        <end position="106"/>
    </location>
</feature>
<evidence type="ECO:0000256" key="1">
    <source>
        <dbReference type="SAM" id="MobiDB-lite"/>
    </source>
</evidence>
<dbReference type="EMBL" id="ADXJ01000510">
    <property type="protein sequence ID" value="EFS00591.1"/>
    <property type="molecule type" value="Genomic_DNA"/>
</dbReference>
<feature type="region of interest" description="Disordered" evidence="1">
    <location>
        <begin position="260"/>
        <end position="293"/>
    </location>
</feature>
<feature type="signal peptide" evidence="2">
    <location>
        <begin position="1"/>
        <end position="25"/>
    </location>
</feature>
<sequence length="293" mass="31477">MASNMKKWITIISIVSILALLGACGNDENTEKEKVDKTTTDTTAKKAKSTPKETNETTDTKKNETADKATTTDSNETKTTVPKENKKASAPTNSSKTEAPKSTTPKEAFSLSASGFKVSNVQPVLGGEVTTTYLSSSKSFQKDFESLTLSINQYKVEHVVGANKEVSTSNPESYLANKNGYVITLDISIKNRATTDKMYKADQISLLGSSKSVGGSLDNFVPSSFHLSGSSADPYNFSAGKTARGLLTFTMDEETYNNIAKNSQIGVPDPSRFDASSTKNSSQDNIIAPFPIK</sequence>
<evidence type="ECO:0000313" key="3">
    <source>
        <dbReference type="EMBL" id="EFS00591.1"/>
    </source>
</evidence>
<dbReference type="InterPro" id="IPR031888">
    <property type="entry name" value="DUF5068"/>
</dbReference>
<proteinExistence type="predicted"/>
<dbReference type="HOGENOM" id="CLU_082983_0_0_9"/>
<feature type="compositionally biased region" description="Basic and acidic residues" evidence="1">
    <location>
        <begin position="29"/>
        <end position="39"/>
    </location>
</feature>
<dbReference type="AlphaFoldDB" id="E3ZP48"/>
<keyword evidence="2" id="KW-0732">Signal</keyword>
<protein>
    <submittedName>
        <fullName evidence="3">Putative secreted protein</fullName>
    </submittedName>
</protein>
<feature type="compositionally biased region" description="Basic and acidic residues" evidence="1">
    <location>
        <begin position="50"/>
        <end position="67"/>
    </location>
</feature>
<feature type="compositionally biased region" description="Polar residues" evidence="1">
    <location>
        <begin position="274"/>
        <end position="285"/>
    </location>
</feature>
<dbReference type="Proteomes" id="UP000004302">
    <property type="component" value="Chromosome"/>
</dbReference>
<gene>
    <name evidence="3" type="ORF">NT03LS_1228</name>
</gene>